<reference evidence="2" key="2">
    <citation type="journal article" date="2021" name="PeerJ">
        <title>Extensive microbial diversity within the chicken gut microbiome revealed by metagenomics and culture.</title>
        <authorList>
            <person name="Gilroy R."/>
            <person name="Ravi A."/>
            <person name="Getino M."/>
            <person name="Pursley I."/>
            <person name="Horton D.L."/>
            <person name="Alikhan N.F."/>
            <person name="Baker D."/>
            <person name="Gharbi K."/>
            <person name="Hall N."/>
            <person name="Watson M."/>
            <person name="Adriaenssens E.M."/>
            <person name="Foster-Nyarko E."/>
            <person name="Jarju S."/>
            <person name="Secka A."/>
            <person name="Antonio M."/>
            <person name="Oren A."/>
            <person name="Chaudhuri R.R."/>
            <person name="La Ragione R."/>
            <person name="Hildebrand F."/>
            <person name="Pallen M.J."/>
        </authorList>
    </citation>
    <scope>NUCLEOTIDE SEQUENCE</scope>
    <source>
        <strain evidence="2">ChiSjej6B24-2974</strain>
    </source>
</reference>
<feature type="compositionally biased region" description="Basic residues" evidence="1">
    <location>
        <begin position="37"/>
        <end position="51"/>
    </location>
</feature>
<accession>A0A9D1CXS6</accession>
<reference evidence="2" key="1">
    <citation type="submission" date="2020-10" db="EMBL/GenBank/DDBJ databases">
        <authorList>
            <person name="Gilroy R."/>
        </authorList>
    </citation>
    <scope>NUCLEOTIDE SEQUENCE</scope>
    <source>
        <strain evidence="2">ChiSjej6B24-2974</strain>
    </source>
</reference>
<evidence type="ECO:0000256" key="1">
    <source>
        <dbReference type="SAM" id="MobiDB-lite"/>
    </source>
</evidence>
<dbReference type="Proteomes" id="UP000824260">
    <property type="component" value="Unassembled WGS sequence"/>
</dbReference>
<sequence length="51" mass="5792">MREKTPQQDMPDLESMASVTECTGILPALSADEDKHKGPRARLKRRALKKR</sequence>
<evidence type="ECO:0000313" key="3">
    <source>
        <dbReference type="Proteomes" id="UP000824260"/>
    </source>
</evidence>
<organism evidence="2 3">
    <name type="scientific">Candidatus Pullichristensenella stercorigallinarum</name>
    <dbReference type="NCBI Taxonomy" id="2840909"/>
    <lineage>
        <taxon>Bacteria</taxon>
        <taxon>Bacillati</taxon>
        <taxon>Bacillota</taxon>
        <taxon>Clostridia</taxon>
        <taxon>Candidatus Pullichristensenella</taxon>
    </lineage>
</organism>
<name>A0A9D1CXS6_9FIRM</name>
<proteinExistence type="predicted"/>
<dbReference type="AlphaFoldDB" id="A0A9D1CXS6"/>
<comment type="caution">
    <text evidence="2">The sequence shown here is derived from an EMBL/GenBank/DDBJ whole genome shotgun (WGS) entry which is preliminary data.</text>
</comment>
<gene>
    <name evidence="2" type="ORF">IAA52_06850</name>
</gene>
<protein>
    <submittedName>
        <fullName evidence="2">Uncharacterized protein</fullName>
    </submittedName>
</protein>
<feature type="region of interest" description="Disordered" evidence="1">
    <location>
        <begin position="1"/>
        <end position="51"/>
    </location>
</feature>
<evidence type="ECO:0000313" key="2">
    <source>
        <dbReference type="EMBL" id="HIQ82805.1"/>
    </source>
</evidence>
<dbReference type="EMBL" id="DVFZ01000068">
    <property type="protein sequence ID" value="HIQ82805.1"/>
    <property type="molecule type" value="Genomic_DNA"/>
</dbReference>